<dbReference type="InterPro" id="IPR005000">
    <property type="entry name" value="Aldolase/citrate-lyase_domain"/>
</dbReference>
<dbReference type="SUPFAM" id="SSF51621">
    <property type="entry name" value="Phosphoenolpyruvate/pyruvate domain"/>
    <property type="match status" value="1"/>
</dbReference>
<gene>
    <name evidence="5" type="ORF">SDC9_115039</name>
</gene>
<reference evidence="5" key="1">
    <citation type="submission" date="2019-08" db="EMBL/GenBank/DDBJ databases">
        <authorList>
            <person name="Kucharzyk K."/>
            <person name="Murdoch R.W."/>
            <person name="Higgins S."/>
            <person name="Loffler F."/>
        </authorList>
    </citation>
    <scope>NUCLEOTIDE SEQUENCE</scope>
</reference>
<dbReference type="InterPro" id="IPR050251">
    <property type="entry name" value="HpcH-HpaI_aldolase"/>
</dbReference>
<keyword evidence="2" id="KW-0479">Metal-binding</keyword>
<dbReference type="PANTHER" id="PTHR30502">
    <property type="entry name" value="2-KETO-3-DEOXY-L-RHAMNONATE ALDOLASE"/>
    <property type="match status" value="1"/>
</dbReference>
<accession>A0A645BSQ0</accession>
<dbReference type="AlphaFoldDB" id="A0A645BSQ0"/>
<keyword evidence="3 5" id="KW-0456">Lyase</keyword>
<comment type="similarity">
    <text evidence="1">Belongs to the HpcH/HpaI aldolase family.</text>
</comment>
<organism evidence="5">
    <name type="scientific">bioreactor metagenome</name>
    <dbReference type="NCBI Taxonomy" id="1076179"/>
    <lineage>
        <taxon>unclassified sequences</taxon>
        <taxon>metagenomes</taxon>
        <taxon>ecological metagenomes</taxon>
    </lineage>
</organism>
<sequence>MIKKNKVIAKLEQNQLALGAWIMSNSAVSAEIMSQAGFDWVCVDAEHSQVTKETALEMFRAIELHGAEPFVRISLNDEVEMKKYLDMGARGIIVPMIKSYEEVRRAITFIKYPPQGTRSYALPRCTGYGEWSNEYFKKANDEIFIAIMIEHIDSIQDLDKIFSCPEINAVFVGPYDLSGSMGIPGEFDNPKFIGVIDLINRKAVEHRITMGFHEVHPTPEKINKLVESGVRFIACGIDTIFLIEKSKEFAKIGLSE</sequence>
<proteinExistence type="inferred from homology"/>
<dbReference type="GO" id="GO:0005737">
    <property type="term" value="C:cytoplasm"/>
    <property type="evidence" value="ECO:0007669"/>
    <property type="project" value="TreeGrafter"/>
</dbReference>
<evidence type="ECO:0000256" key="3">
    <source>
        <dbReference type="ARBA" id="ARBA00023239"/>
    </source>
</evidence>
<dbReference type="GO" id="GO:0046872">
    <property type="term" value="F:metal ion binding"/>
    <property type="evidence" value="ECO:0007669"/>
    <property type="project" value="UniProtKB-KW"/>
</dbReference>
<evidence type="ECO:0000313" key="5">
    <source>
        <dbReference type="EMBL" id="MPM68108.1"/>
    </source>
</evidence>
<name>A0A645BSQ0_9ZZZZ</name>
<dbReference type="EC" id="4.1.2.58" evidence="5"/>
<evidence type="ECO:0000256" key="1">
    <source>
        <dbReference type="ARBA" id="ARBA00005568"/>
    </source>
</evidence>
<dbReference type="InterPro" id="IPR015813">
    <property type="entry name" value="Pyrv/PenolPyrv_kinase-like_dom"/>
</dbReference>
<feature type="domain" description="HpcH/HpaI aldolase/citrate lyase" evidence="4">
    <location>
        <begin position="19"/>
        <end position="243"/>
    </location>
</feature>
<dbReference type="InterPro" id="IPR040442">
    <property type="entry name" value="Pyrv_kinase-like_dom_sf"/>
</dbReference>
<dbReference type="EMBL" id="VSSQ01022064">
    <property type="protein sequence ID" value="MPM68108.1"/>
    <property type="molecule type" value="Genomic_DNA"/>
</dbReference>
<protein>
    <submittedName>
        <fullName evidence="5">2-dehydro-3,6-dideoxy-6-sulfogluconate aldolase</fullName>
        <ecNumber evidence="5">4.1.2.58</ecNumber>
    </submittedName>
</protein>
<dbReference type="Pfam" id="PF03328">
    <property type="entry name" value="HpcH_HpaI"/>
    <property type="match status" value="1"/>
</dbReference>
<dbReference type="Gene3D" id="3.20.20.60">
    <property type="entry name" value="Phosphoenolpyruvate-binding domains"/>
    <property type="match status" value="1"/>
</dbReference>
<dbReference type="PANTHER" id="PTHR30502:SF0">
    <property type="entry name" value="PHOSPHOENOLPYRUVATE CARBOXYLASE FAMILY PROTEIN"/>
    <property type="match status" value="1"/>
</dbReference>
<evidence type="ECO:0000259" key="4">
    <source>
        <dbReference type="Pfam" id="PF03328"/>
    </source>
</evidence>
<evidence type="ECO:0000256" key="2">
    <source>
        <dbReference type="ARBA" id="ARBA00022723"/>
    </source>
</evidence>
<dbReference type="GO" id="GO:0016832">
    <property type="term" value="F:aldehyde-lyase activity"/>
    <property type="evidence" value="ECO:0007669"/>
    <property type="project" value="TreeGrafter"/>
</dbReference>
<comment type="caution">
    <text evidence="5">The sequence shown here is derived from an EMBL/GenBank/DDBJ whole genome shotgun (WGS) entry which is preliminary data.</text>
</comment>